<dbReference type="OrthoDB" id="9808959at2"/>
<accession>A0A6N8TEB5</accession>
<organism evidence="2 3">
    <name type="scientific">Shinella zoogloeoides</name>
    <name type="common">Crabtreella saccharophila</name>
    <dbReference type="NCBI Taxonomy" id="352475"/>
    <lineage>
        <taxon>Bacteria</taxon>
        <taxon>Pseudomonadati</taxon>
        <taxon>Pseudomonadota</taxon>
        <taxon>Alphaproteobacteria</taxon>
        <taxon>Hyphomicrobiales</taxon>
        <taxon>Rhizobiaceae</taxon>
        <taxon>Shinella</taxon>
    </lineage>
</organism>
<reference evidence="2 3" key="1">
    <citation type="submission" date="2019-12" db="EMBL/GenBank/DDBJ databases">
        <title>Shinella granuli gen. nov., sp. nov., and proposal of the reclassification of Zoogloea ramigera ATCC 19623 as Shinella zoogloeoides sp. nov.</title>
        <authorList>
            <person name="Gao J."/>
        </authorList>
    </citation>
    <scope>NUCLEOTIDE SEQUENCE [LARGE SCALE GENOMIC DNA]</scope>
    <source>
        <strain evidence="2 3">DSM 287</strain>
    </source>
</reference>
<evidence type="ECO:0000313" key="3">
    <source>
        <dbReference type="Proteomes" id="UP000440304"/>
    </source>
</evidence>
<dbReference type="PROSITE" id="PS51750">
    <property type="entry name" value="BRO_N"/>
    <property type="match status" value="1"/>
</dbReference>
<dbReference type="EMBL" id="WUML01000013">
    <property type="protein sequence ID" value="MXO01592.1"/>
    <property type="molecule type" value="Genomic_DNA"/>
</dbReference>
<proteinExistence type="predicted"/>
<evidence type="ECO:0000313" key="2">
    <source>
        <dbReference type="EMBL" id="MXO01592.1"/>
    </source>
</evidence>
<comment type="caution">
    <text evidence="2">The sequence shown here is derived from an EMBL/GenBank/DDBJ whole genome shotgun (WGS) entry which is preliminary data.</text>
</comment>
<dbReference type="Proteomes" id="UP000440304">
    <property type="component" value="Unassembled WGS sequence"/>
</dbReference>
<dbReference type="PANTHER" id="PTHR36180">
    <property type="entry name" value="DNA-BINDING PROTEIN-RELATED-RELATED"/>
    <property type="match status" value="1"/>
</dbReference>
<dbReference type="Pfam" id="PF02498">
    <property type="entry name" value="Bro-N"/>
    <property type="match status" value="1"/>
</dbReference>
<protein>
    <recommendedName>
        <fullName evidence="1">Bro-N domain-containing protein</fullName>
    </recommendedName>
</protein>
<dbReference type="PANTHER" id="PTHR36180:SF2">
    <property type="entry name" value="BRO FAMILY PROTEIN"/>
    <property type="match status" value="1"/>
</dbReference>
<gene>
    <name evidence="2" type="ORF">GR156_14830</name>
</gene>
<sequence>MAHHKAFAAAAPDVSLFDFKGHQIRVVTIGGEPWFVAKDALKVLTVGLRSNGKPNTTRSLGYLDDGEKGVHQIHTLGGPQRVSIVSESGLYKLVLRSDKPEAKPFQDWVTKEVLPAIRKDGAYIKGEEKVQGRANHTRHGTGLPTLRVWGIRKVWLGHTITSRQGRAIDATMAV</sequence>
<evidence type="ECO:0000259" key="1">
    <source>
        <dbReference type="PROSITE" id="PS51750"/>
    </source>
</evidence>
<name>A0A6N8TEB5_SHIZO</name>
<dbReference type="InterPro" id="IPR003497">
    <property type="entry name" value="BRO_N_domain"/>
</dbReference>
<dbReference type="SMART" id="SM01040">
    <property type="entry name" value="Bro-N"/>
    <property type="match status" value="1"/>
</dbReference>
<feature type="domain" description="Bro-N" evidence="1">
    <location>
        <begin position="8"/>
        <end position="121"/>
    </location>
</feature>
<dbReference type="AlphaFoldDB" id="A0A6N8TEB5"/>